<feature type="region of interest" description="Disordered" evidence="2">
    <location>
        <begin position="1"/>
        <end position="44"/>
    </location>
</feature>
<evidence type="ECO:0000259" key="3">
    <source>
        <dbReference type="Pfam" id="PF04504"/>
    </source>
</evidence>
<feature type="compositionally biased region" description="Polar residues" evidence="2">
    <location>
        <begin position="30"/>
        <end position="42"/>
    </location>
</feature>
<dbReference type="EMBL" id="CACVBM020001335">
    <property type="protein sequence ID" value="CAA7045959.1"/>
    <property type="molecule type" value="Genomic_DNA"/>
</dbReference>
<evidence type="ECO:0000256" key="1">
    <source>
        <dbReference type="ARBA" id="ARBA00010820"/>
    </source>
</evidence>
<dbReference type="GO" id="GO:0005634">
    <property type="term" value="C:nucleus"/>
    <property type="evidence" value="ECO:0007669"/>
    <property type="project" value="TreeGrafter"/>
</dbReference>
<protein>
    <recommendedName>
        <fullName evidence="3">Glabrous enhancer-binding protein-like DBD domain-containing protein</fullName>
    </recommendedName>
</protein>
<dbReference type="AlphaFoldDB" id="A0A6D2JPQ6"/>
<feature type="compositionally biased region" description="Basic and acidic residues" evidence="2">
    <location>
        <begin position="15"/>
        <end position="24"/>
    </location>
</feature>
<sequence length="260" mass="29581">MSTSQSLSGRKSPRKHAEEKEQTTKKRSKTNQLASSPAQSNPIWDKEDELALLKGLVDYQAKSGLQSDVDSDAFRRFIGDSITAKFSKEQIQSKIGDLKERFFTRVEKISPGEDPTFSDDEEAFGYSNKIWGQDDSDFADEQIKNVVVDNVKPSNAAAAETESATETETETESESETESSEGDNEIGDADEWLRDAFETLVSRGWSDYQKKPYLEKLMRLETRKRKELSDEWKALCSEESKWMIKKVRLTAKLVEFANFK</sequence>
<gene>
    <name evidence="4" type="ORF">MERR_LOCUS33194</name>
</gene>
<dbReference type="GO" id="GO:0006355">
    <property type="term" value="P:regulation of DNA-templated transcription"/>
    <property type="evidence" value="ECO:0007669"/>
    <property type="project" value="InterPro"/>
</dbReference>
<feature type="domain" description="Glabrous enhancer-binding protein-like DBD" evidence="3">
    <location>
        <begin position="43"/>
        <end position="132"/>
    </location>
</feature>
<reference evidence="4" key="1">
    <citation type="submission" date="2020-01" db="EMBL/GenBank/DDBJ databases">
        <authorList>
            <person name="Mishra B."/>
        </authorList>
    </citation>
    <scope>NUCLEOTIDE SEQUENCE [LARGE SCALE GENOMIC DNA]</scope>
</reference>
<dbReference type="Proteomes" id="UP000467841">
    <property type="component" value="Unassembled WGS sequence"/>
</dbReference>
<comment type="similarity">
    <text evidence="1">Belongs to the GeBP family.</text>
</comment>
<dbReference type="PANTHER" id="PTHR31662:SF49">
    <property type="entry name" value="GLABROUS1 ENHANCER-BINDING PROTEIN-RELATED"/>
    <property type="match status" value="1"/>
</dbReference>
<dbReference type="Pfam" id="PF04504">
    <property type="entry name" value="GeBP-like_DBD"/>
    <property type="match status" value="1"/>
</dbReference>
<dbReference type="InterPro" id="IPR053932">
    <property type="entry name" value="GeBP-like_DBD"/>
</dbReference>
<dbReference type="OrthoDB" id="661680at2759"/>
<comment type="caution">
    <text evidence="4">The sequence shown here is derived from an EMBL/GenBank/DDBJ whole genome shotgun (WGS) entry which is preliminary data.</text>
</comment>
<feature type="compositionally biased region" description="Acidic residues" evidence="2">
    <location>
        <begin position="163"/>
        <end position="188"/>
    </location>
</feature>
<dbReference type="InterPro" id="IPR007592">
    <property type="entry name" value="GEBP"/>
</dbReference>
<proteinExistence type="inferred from homology"/>
<keyword evidence="5" id="KW-1185">Reference proteome</keyword>
<evidence type="ECO:0000313" key="4">
    <source>
        <dbReference type="EMBL" id="CAA7045959.1"/>
    </source>
</evidence>
<evidence type="ECO:0000313" key="5">
    <source>
        <dbReference type="Proteomes" id="UP000467841"/>
    </source>
</evidence>
<dbReference type="PANTHER" id="PTHR31662">
    <property type="entry name" value="BNAANNG10740D PROTEIN-RELATED"/>
    <property type="match status" value="1"/>
</dbReference>
<organism evidence="4 5">
    <name type="scientific">Microthlaspi erraticum</name>
    <dbReference type="NCBI Taxonomy" id="1685480"/>
    <lineage>
        <taxon>Eukaryota</taxon>
        <taxon>Viridiplantae</taxon>
        <taxon>Streptophyta</taxon>
        <taxon>Embryophyta</taxon>
        <taxon>Tracheophyta</taxon>
        <taxon>Spermatophyta</taxon>
        <taxon>Magnoliopsida</taxon>
        <taxon>eudicotyledons</taxon>
        <taxon>Gunneridae</taxon>
        <taxon>Pentapetalae</taxon>
        <taxon>rosids</taxon>
        <taxon>malvids</taxon>
        <taxon>Brassicales</taxon>
        <taxon>Brassicaceae</taxon>
        <taxon>Coluteocarpeae</taxon>
        <taxon>Microthlaspi</taxon>
    </lineage>
</organism>
<feature type="region of interest" description="Disordered" evidence="2">
    <location>
        <begin position="150"/>
        <end position="188"/>
    </location>
</feature>
<evidence type="ECO:0000256" key="2">
    <source>
        <dbReference type="SAM" id="MobiDB-lite"/>
    </source>
</evidence>
<accession>A0A6D2JPQ6</accession>
<name>A0A6D2JPQ6_9BRAS</name>